<evidence type="ECO:0000313" key="4">
    <source>
        <dbReference type="Proteomes" id="UP001187734"/>
    </source>
</evidence>
<name>A0AAE8SLC9_9HYPO</name>
<dbReference type="EMBL" id="ONZP01000334">
    <property type="protein sequence ID" value="SPJ81814.1"/>
    <property type="molecule type" value="Genomic_DNA"/>
</dbReference>
<proteinExistence type="predicted"/>
<keyword evidence="4" id="KW-1185">Reference proteome</keyword>
<feature type="compositionally biased region" description="Polar residues" evidence="1">
    <location>
        <begin position="378"/>
        <end position="400"/>
    </location>
</feature>
<dbReference type="Proteomes" id="UP001187734">
    <property type="component" value="Unassembled WGS sequence"/>
</dbReference>
<feature type="domain" description="C2H2-type zinc finger ascomycetes" evidence="2">
    <location>
        <begin position="444"/>
        <end position="469"/>
    </location>
</feature>
<feature type="region of interest" description="Disordered" evidence="1">
    <location>
        <begin position="269"/>
        <end position="299"/>
    </location>
</feature>
<organism evidence="3 4">
    <name type="scientific">Fusarium torulosum</name>
    <dbReference type="NCBI Taxonomy" id="33205"/>
    <lineage>
        <taxon>Eukaryota</taxon>
        <taxon>Fungi</taxon>
        <taxon>Dikarya</taxon>
        <taxon>Ascomycota</taxon>
        <taxon>Pezizomycotina</taxon>
        <taxon>Sordariomycetes</taxon>
        <taxon>Hypocreomycetidae</taxon>
        <taxon>Hypocreales</taxon>
        <taxon>Nectriaceae</taxon>
        <taxon>Fusarium</taxon>
    </lineage>
</organism>
<comment type="caution">
    <text evidence="3">The sequence shown here is derived from an EMBL/GenBank/DDBJ whole genome shotgun (WGS) entry which is preliminary data.</text>
</comment>
<evidence type="ECO:0000259" key="2">
    <source>
        <dbReference type="Pfam" id="PF24537"/>
    </source>
</evidence>
<dbReference type="AlphaFoldDB" id="A0AAE8SLC9"/>
<protein>
    <recommendedName>
        <fullName evidence="2">C2H2-type zinc finger ascomycetes domain-containing protein</fullName>
    </recommendedName>
</protein>
<reference evidence="3" key="1">
    <citation type="submission" date="2018-03" db="EMBL/GenBank/DDBJ databases">
        <authorList>
            <person name="Guldener U."/>
        </authorList>
    </citation>
    <scope>NUCLEOTIDE SEQUENCE</scope>
</reference>
<evidence type="ECO:0000256" key="1">
    <source>
        <dbReference type="SAM" id="MobiDB-lite"/>
    </source>
</evidence>
<feature type="compositionally biased region" description="Low complexity" evidence="1">
    <location>
        <begin position="367"/>
        <end position="377"/>
    </location>
</feature>
<gene>
    <name evidence="3" type="ORF">FTOL_09219</name>
</gene>
<feature type="region of interest" description="Disordered" evidence="1">
    <location>
        <begin position="365"/>
        <end position="440"/>
    </location>
</feature>
<sequence length="470" mass="52415">MSVDAGAGSLNLEAGDSRVVQVIHESVRDFFLKGNGFSVLDPSLSIHPVGKGHLSIMATCLDYVNIEELDALVGARQHVSRQERSQEATESPIPSVESNAILSATIRSVEEKNNHTQDWMALHSSTQRALRGGEDRRSVATKSPELSPAIDVAQWLEDTTHLTTQPSHWRVTTHDSVTGSSDMNLSQTLEDYPALLSYATFAMFGHALLAHDDGVDPTEITNRFSNKHTWARWRALREDVPREIEFLGYLMEMGLSSWVDLLSKHMSQSHGQQQGAPEIPLPSMSNALSSAEEPLPRNADTKISYTQEIVETAREALEHHSADRPNPSSRRGSYIATHAELEDLIHRSSNEDMFRLPRFTSLKRGRSPSIISRRQSPTIYSHTLPNGHNPSRGTSPQSFSLMPRRRESVASFSSAGSHDNQVLYPRTTKPIPQVDHKGPEVWPETKDEAFFLCESCPKKPKRFTTIEDLT</sequence>
<feature type="compositionally biased region" description="Polar residues" evidence="1">
    <location>
        <begin position="410"/>
        <end position="420"/>
    </location>
</feature>
<dbReference type="InterPro" id="IPR057026">
    <property type="entry name" value="Znf-C2H2_ascomycetes"/>
</dbReference>
<evidence type="ECO:0000313" key="3">
    <source>
        <dbReference type="EMBL" id="SPJ81814.1"/>
    </source>
</evidence>
<accession>A0AAE8SLC9</accession>
<dbReference type="Pfam" id="PF24537">
    <property type="entry name" value="zf-C2H2_fungi"/>
    <property type="match status" value="1"/>
</dbReference>